<dbReference type="Pfam" id="PF25980">
    <property type="entry name" value="NERD_plant"/>
    <property type="match status" value="1"/>
</dbReference>
<dbReference type="Gene3D" id="3.90.70.200">
    <property type="entry name" value="Plus-3 domain"/>
    <property type="match status" value="1"/>
</dbReference>
<dbReference type="Proteomes" id="UP000027138">
    <property type="component" value="Unassembled WGS sequence"/>
</dbReference>
<accession>A0A067L5G5</accession>
<dbReference type="PANTHER" id="PTHR46851:SF23">
    <property type="entry name" value="SWIB_MDM2 DOMAIN-CONTAINING PROTEIN"/>
    <property type="match status" value="1"/>
</dbReference>
<feature type="domain" description="Plus3" evidence="2">
    <location>
        <begin position="1"/>
        <end position="52"/>
    </location>
</feature>
<dbReference type="EMBL" id="KK914298">
    <property type="protein sequence ID" value="KDP42483.1"/>
    <property type="molecule type" value="Genomic_DNA"/>
</dbReference>
<evidence type="ECO:0000313" key="4">
    <source>
        <dbReference type="Proteomes" id="UP000027138"/>
    </source>
</evidence>
<dbReference type="OrthoDB" id="6415790at2759"/>
<dbReference type="SUPFAM" id="SSF159042">
    <property type="entry name" value="Plus3-like"/>
    <property type="match status" value="1"/>
</dbReference>
<proteinExistence type="predicted"/>
<dbReference type="InterPro" id="IPR004343">
    <property type="entry name" value="Plus-3_dom"/>
</dbReference>
<dbReference type="GO" id="GO:0003677">
    <property type="term" value="F:DNA binding"/>
    <property type="evidence" value="ECO:0007669"/>
    <property type="project" value="InterPro"/>
</dbReference>
<sequence>MPKDIPTCKLSEDNFSKEECEDLRQRVEHGRLGRPTVVDFKEKATSLHEVITKHWIVKELARLQKCIDQANEKGWRREFSEYMERLKLLQTPSEQARLSDEVPEIIADEAEIEPADKDLNRKDEKENNTSPKSEIRELSRPSTKISRDNGISSSSNDGADFTGKSQVVLPETQHQPGNSSSGEKKVKPADIENEEMKNKQIAPAIEVIQLSDDEEEDKSVALSKQTPEDLDSRIWHIVSPHGIKKDHCSMSLLKEWSDICPVSLKFKVWKTGQSPEEAVSLADVIHQFFPV</sequence>
<keyword evidence="4" id="KW-1185">Reference proteome</keyword>
<reference evidence="3 4" key="1">
    <citation type="journal article" date="2014" name="PLoS ONE">
        <title>Global Analysis of Gene Expression Profiles in Physic Nut (Jatropha curcas L.) Seedlings Exposed to Salt Stress.</title>
        <authorList>
            <person name="Zhang L."/>
            <person name="Zhang C."/>
            <person name="Wu P."/>
            <person name="Chen Y."/>
            <person name="Li M."/>
            <person name="Jiang H."/>
            <person name="Wu G."/>
        </authorList>
    </citation>
    <scope>NUCLEOTIDE SEQUENCE [LARGE SCALE GENOMIC DNA]</scope>
    <source>
        <strain evidence="4">cv. GZQX0401</strain>
        <tissue evidence="3">Young leaves</tissue>
    </source>
</reference>
<gene>
    <name evidence="3" type="ORF">JCGZ_00280</name>
</gene>
<dbReference type="PANTHER" id="PTHR46851">
    <property type="entry name" value="OS01G0884500 PROTEIN"/>
    <property type="match status" value="1"/>
</dbReference>
<dbReference type="InterPro" id="IPR036128">
    <property type="entry name" value="Plus3-like_sf"/>
</dbReference>
<protein>
    <recommendedName>
        <fullName evidence="2">Plus3 domain-containing protein</fullName>
    </recommendedName>
</protein>
<dbReference type="InterPro" id="IPR035445">
    <property type="entry name" value="GYF-like_dom_sf"/>
</dbReference>
<organism evidence="3 4">
    <name type="scientific">Jatropha curcas</name>
    <name type="common">Barbados nut</name>
    <dbReference type="NCBI Taxonomy" id="180498"/>
    <lineage>
        <taxon>Eukaryota</taxon>
        <taxon>Viridiplantae</taxon>
        <taxon>Streptophyta</taxon>
        <taxon>Embryophyta</taxon>
        <taxon>Tracheophyta</taxon>
        <taxon>Spermatophyta</taxon>
        <taxon>Magnoliopsida</taxon>
        <taxon>eudicotyledons</taxon>
        <taxon>Gunneridae</taxon>
        <taxon>Pentapetalae</taxon>
        <taxon>rosids</taxon>
        <taxon>fabids</taxon>
        <taxon>Malpighiales</taxon>
        <taxon>Euphorbiaceae</taxon>
        <taxon>Crotonoideae</taxon>
        <taxon>Jatropheae</taxon>
        <taxon>Jatropha</taxon>
    </lineage>
</organism>
<name>A0A067L5G5_JATCU</name>
<dbReference type="Gene3D" id="3.30.1490.40">
    <property type="match status" value="1"/>
</dbReference>
<dbReference type="STRING" id="180498.A0A067L5G5"/>
<evidence type="ECO:0000256" key="1">
    <source>
        <dbReference type="SAM" id="MobiDB-lite"/>
    </source>
</evidence>
<dbReference type="AlphaFoldDB" id="A0A067L5G5"/>
<feature type="compositionally biased region" description="Polar residues" evidence="1">
    <location>
        <begin position="140"/>
        <end position="157"/>
    </location>
</feature>
<dbReference type="InterPro" id="IPR058668">
    <property type="entry name" value="NERD_dom"/>
</dbReference>
<feature type="region of interest" description="Disordered" evidence="1">
    <location>
        <begin position="108"/>
        <end position="163"/>
    </location>
</feature>
<dbReference type="PROSITE" id="PS51360">
    <property type="entry name" value="PLUS3"/>
    <property type="match status" value="1"/>
</dbReference>
<evidence type="ECO:0000313" key="3">
    <source>
        <dbReference type="EMBL" id="KDP42483.1"/>
    </source>
</evidence>
<feature type="compositionally biased region" description="Basic and acidic residues" evidence="1">
    <location>
        <begin position="114"/>
        <end position="139"/>
    </location>
</feature>
<evidence type="ECO:0000259" key="2">
    <source>
        <dbReference type="PROSITE" id="PS51360"/>
    </source>
</evidence>
<dbReference type="InterPro" id="IPR045894">
    <property type="entry name" value="At5g08430-like"/>
</dbReference>